<evidence type="ECO:0000313" key="2">
    <source>
        <dbReference type="EMBL" id="PQJ27921.1"/>
    </source>
</evidence>
<dbReference type="OrthoDB" id="7220022at2"/>
<protein>
    <recommendedName>
        <fullName evidence="1">HNH nuclease domain-containing protein</fullName>
    </recommendedName>
</protein>
<dbReference type="Proteomes" id="UP000239907">
    <property type="component" value="Unassembled WGS sequence"/>
</dbReference>
<dbReference type="Gene3D" id="1.10.30.50">
    <property type="match status" value="1"/>
</dbReference>
<dbReference type="RefSeq" id="WP_105042416.1">
    <property type="nucleotide sequence ID" value="NZ_MQWA01000001.1"/>
</dbReference>
<dbReference type="EMBL" id="MQWA01000001">
    <property type="protein sequence ID" value="PQJ27921.1"/>
    <property type="molecule type" value="Genomic_DNA"/>
</dbReference>
<comment type="caution">
    <text evidence="2">The sequence shown here is derived from an EMBL/GenBank/DDBJ whole genome shotgun (WGS) entry which is preliminary data.</text>
</comment>
<keyword evidence="3" id="KW-1185">Reference proteome</keyword>
<dbReference type="CDD" id="cd00085">
    <property type="entry name" value="HNHc"/>
    <property type="match status" value="1"/>
</dbReference>
<dbReference type="AlphaFoldDB" id="A0A2S7U0C7"/>
<evidence type="ECO:0000313" key="3">
    <source>
        <dbReference type="Proteomes" id="UP000239907"/>
    </source>
</evidence>
<gene>
    <name evidence="2" type="ORF">BSZ32_05005</name>
</gene>
<sequence>MKSIILLIALILPLVASELPSYQDLSSLTNPEKLATLKKGNRSGNARFKKLMYWIHEYEVQGIKPKAFLAELYNCHDSAPYANTRHVYAPLTEKLNLEAQYRLGRAYGLYTASNLVLLRKGNAAIVSKGKYTGEKIEIDHLIPYSKAPELENSMANLTWLPRTLNRKKSAKVTNGALRREKALKAEVGWVWKGK</sequence>
<dbReference type="Pfam" id="PF13395">
    <property type="entry name" value="HNH_4"/>
    <property type="match status" value="1"/>
</dbReference>
<feature type="domain" description="HNH nuclease" evidence="1">
    <location>
        <begin position="134"/>
        <end position="171"/>
    </location>
</feature>
<evidence type="ECO:0000259" key="1">
    <source>
        <dbReference type="Pfam" id="PF13395"/>
    </source>
</evidence>
<organism evidence="2 3">
    <name type="scientific">Rubritalea profundi</name>
    <dbReference type="NCBI Taxonomy" id="1658618"/>
    <lineage>
        <taxon>Bacteria</taxon>
        <taxon>Pseudomonadati</taxon>
        <taxon>Verrucomicrobiota</taxon>
        <taxon>Verrucomicrobiia</taxon>
        <taxon>Verrucomicrobiales</taxon>
        <taxon>Rubritaleaceae</taxon>
        <taxon>Rubritalea</taxon>
    </lineage>
</organism>
<dbReference type="InterPro" id="IPR003615">
    <property type="entry name" value="HNH_nuc"/>
</dbReference>
<accession>A0A2S7U0C7</accession>
<proteinExistence type="predicted"/>
<name>A0A2S7U0C7_9BACT</name>
<reference evidence="2 3" key="1">
    <citation type="submission" date="2016-12" db="EMBL/GenBank/DDBJ databases">
        <title>Study of bacterial adaptation to deep sea.</title>
        <authorList>
            <person name="Song J."/>
            <person name="Yoshizawa S."/>
            <person name="Kogure K."/>
        </authorList>
    </citation>
    <scope>NUCLEOTIDE SEQUENCE [LARGE SCALE GENOMIC DNA]</scope>
    <source>
        <strain evidence="2 3">SAORIC-165</strain>
    </source>
</reference>